<keyword evidence="10 11" id="KW-0066">ATP synthesis</keyword>
<dbReference type="CDD" id="cd12152">
    <property type="entry name" value="F1-ATPase_delta"/>
    <property type="match status" value="1"/>
</dbReference>
<sequence length="134" mass="14481">MSEKVLKLEIVTPEKKVLSKDIESLIVPGVEGYLGILPNHAPLVAGLKVGAISYKEAGKTEQVAVSGGFLEVAKNQATILASTAEFAKDIDVERAKEAKHRAEERLKQKDNIDVHRAELALARALARLKVSGRS</sequence>
<dbReference type="InterPro" id="IPR001469">
    <property type="entry name" value="ATP_synth_F1_dsu/esu"/>
</dbReference>
<evidence type="ECO:0000256" key="6">
    <source>
        <dbReference type="ARBA" id="ARBA00022781"/>
    </source>
</evidence>
<comment type="subcellular location">
    <subcellularLocation>
        <location evidence="2 11">Cell membrane</location>
        <topology evidence="2 11">Peripheral membrane protein</topology>
    </subcellularLocation>
</comment>
<reference evidence="15 16" key="1">
    <citation type="submission" date="2017-04" db="EMBL/GenBank/DDBJ databases">
        <authorList>
            <person name="Afonso C.L."/>
            <person name="Miller P.J."/>
            <person name="Scott M.A."/>
            <person name="Spackman E."/>
            <person name="Goraichik I."/>
            <person name="Dimitrov K.M."/>
            <person name="Suarez D.L."/>
            <person name="Swayne D.E."/>
        </authorList>
    </citation>
    <scope>NUCLEOTIDE SEQUENCE [LARGE SCALE GENOMIC DNA]</scope>
    <source>
        <strain evidence="15 16">DSM 11270</strain>
    </source>
</reference>
<evidence type="ECO:0000313" key="15">
    <source>
        <dbReference type="EMBL" id="SMB88224.1"/>
    </source>
</evidence>
<protein>
    <recommendedName>
        <fullName evidence="11">ATP synthase epsilon chain</fullName>
    </recommendedName>
    <alternativeName>
        <fullName evidence="11">ATP synthase F1 sector epsilon subunit</fullName>
    </alternativeName>
    <alternativeName>
        <fullName evidence="11">F-ATPase epsilon subunit</fullName>
    </alternativeName>
</protein>
<evidence type="ECO:0000256" key="3">
    <source>
        <dbReference type="ARBA" id="ARBA00005712"/>
    </source>
</evidence>
<accession>A0A1W1V5H3</accession>
<proteinExistence type="inferred from homology"/>
<dbReference type="RefSeq" id="WP_084052839.1">
    <property type="nucleotide sequence ID" value="NZ_FWWT01000015.1"/>
</dbReference>
<evidence type="ECO:0000256" key="10">
    <source>
        <dbReference type="ARBA" id="ARBA00023310"/>
    </source>
</evidence>
<dbReference type="GO" id="GO:0045259">
    <property type="term" value="C:proton-transporting ATP synthase complex"/>
    <property type="evidence" value="ECO:0007669"/>
    <property type="project" value="UniProtKB-KW"/>
</dbReference>
<dbReference type="GO" id="GO:0046933">
    <property type="term" value="F:proton-transporting ATP synthase activity, rotational mechanism"/>
    <property type="evidence" value="ECO:0007669"/>
    <property type="project" value="UniProtKB-UniRule"/>
</dbReference>
<keyword evidence="4 11" id="KW-0813">Transport</keyword>
<keyword evidence="8 11" id="KW-0472">Membrane</keyword>
<evidence type="ECO:0000313" key="16">
    <source>
        <dbReference type="Proteomes" id="UP000192731"/>
    </source>
</evidence>
<dbReference type="Proteomes" id="UP000192731">
    <property type="component" value="Unassembled WGS sequence"/>
</dbReference>
<dbReference type="SUPFAM" id="SSF46604">
    <property type="entry name" value="Epsilon subunit of F1F0-ATP synthase C-terminal domain"/>
    <property type="match status" value="1"/>
</dbReference>
<organism evidence="15 16">
    <name type="scientific">Desulfonispora thiosulfatigenes DSM 11270</name>
    <dbReference type="NCBI Taxonomy" id="656914"/>
    <lineage>
        <taxon>Bacteria</taxon>
        <taxon>Bacillati</taxon>
        <taxon>Bacillota</taxon>
        <taxon>Clostridia</taxon>
        <taxon>Eubacteriales</taxon>
        <taxon>Peptococcaceae</taxon>
        <taxon>Desulfonispora</taxon>
    </lineage>
</organism>
<dbReference type="OrthoDB" id="9804110at2"/>
<gene>
    <name evidence="11" type="primary">atpC</name>
    <name evidence="15" type="ORF">SAMN00017405_1860</name>
</gene>
<evidence type="ECO:0000256" key="2">
    <source>
        <dbReference type="ARBA" id="ARBA00004202"/>
    </source>
</evidence>
<keyword evidence="5 11" id="KW-1003">Cell membrane</keyword>
<dbReference type="FunFam" id="1.20.5.440:FF:000001">
    <property type="entry name" value="ATP synthase epsilon chain"/>
    <property type="match status" value="1"/>
</dbReference>
<comment type="function">
    <text evidence="1 11">Produces ATP from ADP in the presence of a proton gradient across the membrane.</text>
</comment>
<dbReference type="NCBIfam" id="NF009980">
    <property type="entry name" value="PRK13446.1"/>
    <property type="match status" value="1"/>
</dbReference>
<dbReference type="InterPro" id="IPR036794">
    <property type="entry name" value="ATP_F1_dsu/esu_C_sf"/>
</dbReference>
<dbReference type="STRING" id="656914.SAMN00017405_1860"/>
<dbReference type="InterPro" id="IPR020547">
    <property type="entry name" value="ATP_synth_F1_esu_C"/>
</dbReference>
<evidence type="ECO:0000256" key="1">
    <source>
        <dbReference type="ARBA" id="ARBA00003543"/>
    </source>
</evidence>
<dbReference type="SUPFAM" id="SSF51344">
    <property type="entry name" value="Epsilon subunit of F1F0-ATP synthase N-terminal domain"/>
    <property type="match status" value="1"/>
</dbReference>
<dbReference type="Pfam" id="PF00401">
    <property type="entry name" value="ATP-synt_DE"/>
    <property type="match status" value="1"/>
</dbReference>
<feature type="domain" description="ATP synthase epsilon subunit C-terminal" evidence="13">
    <location>
        <begin position="88"/>
        <end position="132"/>
    </location>
</feature>
<dbReference type="PANTHER" id="PTHR13822:SF10">
    <property type="entry name" value="ATP SYNTHASE EPSILON CHAIN, CHLOROPLASTIC"/>
    <property type="match status" value="1"/>
</dbReference>
<dbReference type="NCBIfam" id="NF001846">
    <property type="entry name" value="PRK00571.1-3"/>
    <property type="match status" value="1"/>
</dbReference>
<evidence type="ECO:0000256" key="7">
    <source>
        <dbReference type="ARBA" id="ARBA00023065"/>
    </source>
</evidence>
<name>A0A1W1V5H3_DESTI</name>
<dbReference type="InterPro" id="IPR020546">
    <property type="entry name" value="ATP_synth_F1_dsu/esu_N"/>
</dbReference>
<dbReference type="InterPro" id="IPR036771">
    <property type="entry name" value="ATPsynth_dsu/esu_N"/>
</dbReference>
<keyword evidence="7 11" id="KW-0406">Ion transport</keyword>
<dbReference type="PANTHER" id="PTHR13822">
    <property type="entry name" value="ATP SYNTHASE DELTA/EPSILON CHAIN"/>
    <property type="match status" value="1"/>
</dbReference>
<evidence type="ECO:0000256" key="5">
    <source>
        <dbReference type="ARBA" id="ARBA00022475"/>
    </source>
</evidence>
<dbReference type="AlphaFoldDB" id="A0A1W1V5H3"/>
<evidence type="ECO:0000256" key="9">
    <source>
        <dbReference type="ARBA" id="ARBA00023196"/>
    </source>
</evidence>
<feature type="domain" description="ATP synthase F1 complex delta/epsilon subunit N-terminal" evidence="14">
    <location>
        <begin position="6"/>
        <end position="84"/>
    </location>
</feature>
<dbReference type="GO" id="GO:0005524">
    <property type="term" value="F:ATP binding"/>
    <property type="evidence" value="ECO:0007669"/>
    <property type="project" value="UniProtKB-UniRule"/>
</dbReference>
<comment type="similarity">
    <text evidence="3 11 12">Belongs to the ATPase epsilon chain family.</text>
</comment>
<evidence type="ECO:0000256" key="8">
    <source>
        <dbReference type="ARBA" id="ARBA00023136"/>
    </source>
</evidence>
<dbReference type="EMBL" id="FWWT01000015">
    <property type="protein sequence ID" value="SMB88224.1"/>
    <property type="molecule type" value="Genomic_DNA"/>
</dbReference>
<dbReference type="GO" id="GO:0005886">
    <property type="term" value="C:plasma membrane"/>
    <property type="evidence" value="ECO:0007669"/>
    <property type="project" value="UniProtKB-SubCell"/>
</dbReference>
<keyword evidence="6 11" id="KW-0375">Hydrogen ion transport</keyword>
<evidence type="ECO:0000259" key="13">
    <source>
        <dbReference type="Pfam" id="PF00401"/>
    </source>
</evidence>
<dbReference type="Gene3D" id="2.60.15.10">
    <property type="entry name" value="F0F1 ATP synthase delta/epsilon subunit, N-terminal"/>
    <property type="match status" value="1"/>
</dbReference>
<evidence type="ECO:0000259" key="14">
    <source>
        <dbReference type="Pfam" id="PF02823"/>
    </source>
</evidence>
<dbReference type="HAMAP" id="MF_00530">
    <property type="entry name" value="ATP_synth_epsil_bac"/>
    <property type="match status" value="1"/>
</dbReference>
<dbReference type="Gene3D" id="1.20.5.440">
    <property type="entry name" value="ATP synthase delta/epsilon subunit, C-terminal domain"/>
    <property type="match status" value="1"/>
</dbReference>
<evidence type="ECO:0000256" key="12">
    <source>
        <dbReference type="RuleBase" id="RU003656"/>
    </source>
</evidence>
<dbReference type="Pfam" id="PF02823">
    <property type="entry name" value="ATP-synt_DE_N"/>
    <property type="match status" value="1"/>
</dbReference>
<comment type="subunit">
    <text evidence="11 12">F-type ATPases have 2 components, CF(1) - the catalytic core - and CF(0) - the membrane proton channel. CF(1) has five subunits: alpha(3), beta(3), gamma(1), delta(1), epsilon(1). CF(0) has three main subunits: a, b and c.</text>
</comment>
<keyword evidence="16" id="KW-1185">Reference proteome</keyword>
<dbReference type="NCBIfam" id="TIGR01216">
    <property type="entry name" value="ATP_synt_epsi"/>
    <property type="match status" value="1"/>
</dbReference>
<keyword evidence="9 11" id="KW-0139">CF(1)</keyword>
<evidence type="ECO:0000256" key="4">
    <source>
        <dbReference type="ARBA" id="ARBA00022448"/>
    </source>
</evidence>
<evidence type="ECO:0000256" key="11">
    <source>
        <dbReference type="HAMAP-Rule" id="MF_00530"/>
    </source>
</evidence>